<evidence type="ECO:0000313" key="5">
    <source>
        <dbReference type="Proteomes" id="UP000198833"/>
    </source>
</evidence>
<organism evidence="4 5">
    <name type="scientific">Ignavigranum ruoffiae</name>
    <dbReference type="NCBI Taxonomy" id="89093"/>
    <lineage>
        <taxon>Bacteria</taxon>
        <taxon>Bacillati</taxon>
        <taxon>Bacillota</taxon>
        <taxon>Bacilli</taxon>
        <taxon>Lactobacillales</taxon>
        <taxon>Aerococcaceae</taxon>
        <taxon>Ignavigranum</taxon>
    </lineage>
</organism>
<accession>A0A1H9FUK9</accession>
<dbReference type="PANTHER" id="PTHR47396">
    <property type="entry name" value="TYPE I RESTRICTION ENZYME ECOKI R PROTEIN"/>
    <property type="match status" value="1"/>
</dbReference>
<reference evidence="4 5" key="1">
    <citation type="submission" date="2016-10" db="EMBL/GenBank/DDBJ databases">
        <authorList>
            <person name="de Groot N.N."/>
        </authorList>
    </citation>
    <scope>NUCLEOTIDE SEQUENCE [LARGE SCALE GENOMIC DNA]</scope>
    <source>
        <strain evidence="4 5">DSM 15695</strain>
    </source>
</reference>
<dbReference type="SMART" id="SM00487">
    <property type="entry name" value="DEXDc"/>
    <property type="match status" value="1"/>
</dbReference>
<protein>
    <submittedName>
        <fullName evidence="4">Type II restriction enzyme</fullName>
    </submittedName>
</protein>
<dbReference type="SMART" id="SM00974">
    <property type="entry name" value="T5orf172"/>
    <property type="match status" value="1"/>
</dbReference>
<dbReference type="Gene3D" id="3.40.50.150">
    <property type="entry name" value="Vaccinia Virus protein VP39"/>
    <property type="match status" value="1"/>
</dbReference>
<dbReference type="SUPFAM" id="SSF53335">
    <property type="entry name" value="S-adenosyl-L-methionine-dependent methyltransferases"/>
    <property type="match status" value="1"/>
</dbReference>
<dbReference type="OrthoDB" id="9813673at2"/>
<dbReference type="SUPFAM" id="SSF52540">
    <property type="entry name" value="P-loop containing nucleoside triphosphate hydrolases"/>
    <property type="match status" value="2"/>
</dbReference>
<keyword evidence="5" id="KW-1185">Reference proteome</keyword>
<evidence type="ECO:0000256" key="1">
    <source>
        <dbReference type="SAM" id="Coils"/>
    </source>
</evidence>
<feature type="domain" description="Helicase ATP-binding" evidence="2">
    <location>
        <begin position="132"/>
        <end position="342"/>
    </location>
</feature>
<dbReference type="Proteomes" id="UP000198833">
    <property type="component" value="Unassembled WGS sequence"/>
</dbReference>
<dbReference type="STRING" id="89093.SAMN04488558_11027"/>
<dbReference type="EMBL" id="FOEN01000010">
    <property type="protein sequence ID" value="SEQ41557.1"/>
    <property type="molecule type" value="Genomic_DNA"/>
</dbReference>
<gene>
    <name evidence="4" type="ORF">SAMN04488558_11027</name>
</gene>
<dbReference type="InterPro" id="IPR014001">
    <property type="entry name" value="Helicase_ATP-bd"/>
</dbReference>
<evidence type="ECO:0000313" key="4">
    <source>
        <dbReference type="EMBL" id="SEQ41557.1"/>
    </source>
</evidence>
<sequence>MSEKVQQIKTTEVINPLIYAYITPENKTNDGWVKIGYTERESEKRIKEQTHTAGVKAVELWNHTARFADNDESKEPVYFKDTDFHSYLTHHNIERRPSTEWFKFAEDAMESEKMFMAFTYRKKYQGRQSQGTQYQLRKEQEEAVNKAYEYFQSHKDGEFLWNAKPRFGKTLSAYDLVRRMKADSVLIVTNRPAIANSWYDDFAKFIEWQTGYLFVSESESLSDRPTFSREEFNEELERQNYDDNIGQIVFLSLQDLKGSIYHGGTFRKLEWVGQINWDLLIIDEAHEGIDTLRTDVAFDSIKRQNTLHLSGTPFKQLAQGKFGEDQVYNWSYVDEQEAKEAWDKDSFNPYSNLPKLNMFTYQMSNMIRDQITGAQLEEEDNIDYAFDLNEFFATNESGNFIYEADVIRWLDSLTQNEKYPFSTPQLRKELAHTFWFLDRVDSAKALKKILNRHPVFENYEVIMAAGQDNHEMFDGEVNKKALDRVHHTIKHSGKRTITLSVGQLTTGVTVPEWTAVLMLNNVKSASLYMQAAFRAQNPHSWTAKDARGQEVMYQKKNAYIFDFAPERTLQLVDEFANELNPSTSRGYGTTEEREENIRTLLNFFLVIGEDSQGRMVELDARQVMTIPKFIKANEVVKRGFMSNLLFANISRIFQAPRAVMNVIQGFDKTEEGKKKNQSSVPDPQELENIDVDEQGDLMIDEGIVINKAEKIFGKKQYDFETIAKPEVVEQASKLPEDKTKSFAKELGKNVIQSFKENGYMDKLKEEFNLTARKLNQREKEMEDKVVQAVNRFDTEISIQKAREEDKFNKQMAEAKDDQERKQFENDYQQHQETFTAEYKDNLMKTINKTVAKYQHDVVEQSEREMKEKEKLSIEEDIRSHLRGFARTIPSFIMAYGDRNLTLTNFDTYTPAGVFKDVTGITLEEFRFLRDGGDYIDEEDGQSKYFKGQLFDEIVFNQSVQEFLNKREELADYFEDNQEDIFEYIPNQQTNQIFTPKWVVQMMVKQLEEENPGIYDDSSKTFIDLYMKSGLYITEIVKRLYNSHVIKEEFPNDQDRLKHILENQVYGLAPTEIIYRIAVRFIFGNYGDSISQKNFKCLDAYPYAENGTLEQKLDEVFGSEQEE</sequence>
<dbReference type="Pfam" id="PF04851">
    <property type="entry name" value="ResIII"/>
    <property type="match status" value="1"/>
</dbReference>
<dbReference type="InterPro" id="IPR029063">
    <property type="entry name" value="SAM-dependent_MTases_sf"/>
</dbReference>
<dbReference type="PANTHER" id="PTHR47396:SF1">
    <property type="entry name" value="ATP-DEPENDENT HELICASE IRC3-RELATED"/>
    <property type="match status" value="1"/>
</dbReference>
<dbReference type="Gene3D" id="3.40.50.300">
    <property type="entry name" value="P-loop containing nucleotide triphosphate hydrolases"/>
    <property type="match status" value="2"/>
</dbReference>
<dbReference type="RefSeq" id="WP_092572491.1">
    <property type="nucleotide sequence ID" value="NZ_FOEN01000010.1"/>
</dbReference>
<evidence type="ECO:0000259" key="2">
    <source>
        <dbReference type="SMART" id="SM00487"/>
    </source>
</evidence>
<dbReference type="AlphaFoldDB" id="A0A1H9FUK9"/>
<dbReference type="GO" id="GO:0003677">
    <property type="term" value="F:DNA binding"/>
    <property type="evidence" value="ECO:0007669"/>
    <property type="project" value="InterPro"/>
</dbReference>
<dbReference type="InterPro" id="IPR027417">
    <property type="entry name" value="P-loop_NTPase"/>
</dbReference>
<dbReference type="InterPro" id="IPR006935">
    <property type="entry name" value="Helicase/UvrB_N"/>
</dbReference>
<evidence type="ECO:0000259" key="3">
    <source>
        <dbReference type="SMART" id="SM00974"/>
    </source>
</evidence>
<dbReference type="GO" id="GO:0005524">
    <property type="term" value="F:ATP binding"/>
    <property type="evidence" value="ECO:0007669"/>
    <property type="project" value="InterPro"/>
</dbReference>
<proteinExistence type="predicted"/>
<keyword evidence="1" id="KW-0175">Coiled coil</keyword>
<feature type="coiled-coil region" evidence="1">
    <location>
        <begin position="760"/>
        <end position="791"/>
    </location>
</feature>
<dbReference type="InterPro" id="IPR018306">
    <property type="entry name" value="Phage_T5_Orf172_DNA-bd"/>
</dbReference>
<feature type="domain" description="Bacteriophage T5 Orf172 DNA-binding" evidence="3">
    <location>
        <begin position="27"/>
        <end position="116"/>
    </location>
</feature>
<dbReference type="Pfam" id="PF10544">
    <property type="entry name" value="T5orf172"/>
    <property type="match status" value="1"/>
</dbReference>
<dbReference type="InterPro" id="IPR050742">
    <property type="entry name" value="Helicase_Restrict-Modif_Enz"/>
</dbReference>
<dbReference type="GO" id="GO:0005829">
    <property type="term" value="C:cytosol"/>
    <property type="evidence" value="ECO:0007669"/>
    <property type="project" value="TreeGrafter"/>
</dbReference>
<name>A0A1H9FUK9_9LACT</name>
<dbReference type="GO" id="GO:0016787">
    <property type="term" value="F:hydrolase activity"/>
    <property type="evidence" value="ECO:0007669"/>
    <property type="project" value="InterPro"/>
</dbReference>